<gene>
    <name evidence="3" type="ORF">BKA14_005293</name>
</gene>
<sequence>MNKAARTFTMMAMGLVAGATMAAGPAMAADSTKAPVAKPATTTKAEKGWGRDRVVGYFRTLRACEQAGRIGEFRNRWDDYDCDRVRFGFKRGLWALEVERDFRGGHGHGPWGGHGHGPWGGHGGHGHGGHGHGGHGPRGHR</sequence>
<dbReference type="Proteomes" id="UP000542742">
    <property type="component" value="Unassembled WGS sequence"/>
</dbReference>
<keyword evidence="4" id="KW-1185">Reference proteome</keyword>
<organism evidence="3 4">
    <name type="scientific">Paractinoplanes abujensis</name>
    <dbReference type="NCBI Taxonomy" id="882441"/>
    <lineage>
        <taxon>Bacteria</taxon>
        <taxon>Bacillati</taxon>
        <taxon>Actinomycetota</taxon>
        <taxon>Actinomycetes</taxon>
        <taxon>Micromonosporales</taxon>
        <taxon>Micromonosporaceae</taxon>
        <taxon>Paractinoplanes</taxon>
    </lineage>
</organism>
<proteinExistence type="predicted"/>
<evidence type="ECO:0000313" key="3">
    <source>
        <dbReference type="EMBL" id="MBB4695145.1"/>
    </source>
</evidence>
<feature type="chain" id="PRO_5031462027" evidence="2">
    <location>
        <begin position="29"/>
        <end position="141"/>
    </location>
</feature>
<feature type="compositionally biased region" description="Basic residues" evidence="1">
    <location>
        <begin position="124"/>
        <end position="141"/>
    </location>
</feature>
<dbReference type="AlphaFoldDB" id="A0A7W7CUX5"/>
<name>A0A7W7CUX5_9ACTN</name>
<feature type="region of interest" description="Disordered" evidence="1">
    <location>
        <begin position="107"/>
        <end position="141"/>
    </location>
</feature>
<accession>A0A7W7CUX5</accession>
<evidence type="ECO:0000256" key="1">
    <source>
        <dbReference type="SAM" id="MobiDB-lite"/>
    </source>
</evidence>
<evidence type="ECO:0000313" key="4">
    <source>
        <dbReference type="Proteomes" id="UP000542742"/>
    </source>
</evidence>
<feature type="compositionally biased region" description="Gly residues" evidence="1">
    <location>
        <begin position="107"/>
        <end position="123"/>
    </location>
</feature>
<protein>
    <submittedName>
        <fullName evidence="3">Uncharacterized protein</fullName>
    </submittedName>
</protein>
<feature type="signal peptide" evidence="2">
    <location>
        <begin position="1"/>
        <end position="28"/>
    </location>
</feature>
<dbReference type="RefSeq" id="WP_184953537.1">
    <property type="nucleotide sequence ID" value="NZ_BOMC01000073.1"/>
</dbReference>
<dbReference type="EMBL" id="JACHMF010000001">
    <property type="protein sequence ID" value="MBB4695145.1"/>
    <property type="molecule type" value="Genomic_DNA"/>
</dbReference>
<comment type="caution">
    <text evidence="3">The sequence shown here is derived from an EMBL/GenBank/DDBJ whole genome shotgun (WGS) entry which is preliminary data.</text>
</comment>
<reference evidence="3 4" key="1">
    <citation type="submission" date="2020-08" db="EMBL/GenBank/DDBJ databases">
        <title>Sequencing the genomes of 1000 actinobacteria strains.</title>
        <authorList>
            <person name="Klenk H.-P."/>
        </authorList>
    </citation>
    <scope>NUCLEOTIDE SEQUENCE [LARGE SCALE GENOMIC DNA]</scope>
    <source>
        <strain evidence="3 4">DSM 45518</strain>
    </source>
</reference>
<evidence type="ECO:0000256" key="2">
    <source>
        <dbReference type="SAM" id="SignalP"/>
    </source>
</evidence>
<keyword evidence="2" id="KW-0732">Signal</keyword>